<dbReference type="Proteomes" id="UP000650628">
    <property type="component" value="Unassembled WGS sequence"/>
</dbReference>
<comment type="caution">
    <text evidence="1">The sequence shown here is derived from an EMBL/GenBank/DDBJ whole genome shotgun (WGS) entry which is preliminary data.</text>
</comment>
<keyword evidence="2" id="KW-1185">Reference proteome</keyword>
<reference evidence="1 2" key="1">
    <citation type="submission" date="2021-01" db="EMBL/GenBank/DDBJ databases">
        <title>Whole genome shotgun sequence of Planotetraspora mira NBRC 15435.</title>
        <authorList>
            <person name="Komaki H."/>
            <person name="Tamura T."/>
        </authorList>
    </citation>
    <scope>NUCLEOTIDE SEQUENCE [LARGE SCALE GENOMIC DNA]</scope>
    <source>
        <strain evidence="1 2">NBRC 15435</strain>
    </source>
</reference>
<proteinExistence type="predicted"/>
<protein>
    <submittedName>
        <fullName evidence="1">Uncharacterized protein</fullName>
    </submittedName>
</protein>
<gene>
    <name evidence="1" type="ORF">Pmi06nite_23820</name>
</gene>
<dbReference type="EMBL" id="BOOO01000013">
    <property type="protein sequence ID" value="GII28940.1"/>
    <property type="molecule type" value="Genomic_DNA"/>
</dbReference>
<organism evidence="1 2">
    <name type="scientific">Planotetraspora mira</name>
    <dbReference type="NCBI Taxonomy" id="58121"/>
    <lineage>
        <taxon>Bacteria</taxon>
        <taxon>Bacillati</taxon>
        <taxon>Actinomycetota</taxon>
        <taxon>Actinomycetes</taxon>
        <taxon>Streptosporangiales</taxon>
        <taxon>Streptosporangiaceae</taxon>
        <taxon>Planotetraspora</taxon>
    </lineage>
</organism>
<evidence type="ECO:0000313" key="1">
    <source>
        <dbReference type="EMBL" id="GII28940.1"/>
    </source>
</evidence>
<evidence type="ECO:0000313" key="2">
    <source>
        <dbReference type="Proteomes" id="UP000650628"/>
    </source>
</evidence>
<accession>A0A8J3X5W3</accession>
<dbReference type="AlphaFoldDB" id="A0A8J3X5W3"/>
<sequence>MSLVTLAICTRVADDLETRALPVVASITYARRAVIEGGAATAAAAVAGTAVAGTATDTVAAVVLTGTVAAAAAVPTDPVARMAAVNAPMILIRIRT</sequence>
<name>A0A8J3X5W3_9ACTN</name>